<evidence type="ECO:0000259" key="3">
    <source>
        <dbReference type="PROSITE" id="PS50885"/>
    </source>
</evidence>
<sequence length="409" mass="45219">MVKKSAGADFTTVSTIVGERRGFWGWWLNLTAPPLNGRTMASPPLREQMRKAELISYLLFILSFFMIFDLVLAIVLGHLQSIIFVFAFIVFLSFLAYLNHAGHMQATAVALVAAIIMAIMFVIALTPSTQAAADLFPTYDFFVYPIVLGSLFIPRKLIVPFTLICIAFIFYNLLFQAHSPDIEHVKRTSGVVIWLIRPAAVLIVIALANWLGRRSVDQSLLRADRAEELMAAQNLVALQTQEIAEQKAQLEAEVAQILLVHREVAAGNYTIRAPVRTNTEIWQIGRSLNNLLARYEQFAYERQEWLVTQEDAEQIAAYLEALRHGTKAALPATRSLAGKRLLAALSASPPPISAPAPVAEASAVPNASIPTSFLSTPPDTSSEQRPFPASNPANQLGMFYGNRKKTNQE</sequence>
<dbReference type="EMBL" id="BIXY01000023">
    <property type="protein sequence ID" value="GCF08381.1"/>
    <property type="molecule type" value="Genomic_DNA"/>
</dbReference>
<feature type="domain" description="HAMP" evidence="3">
    <location>
        <begin position="262"/>
        <end position="300"/>
    </location>
</feature>
<dbReference type="OrthoDB" id="156966at2"/>
<keyword evidence="5" id="KW-1185">Reference proteome</keyword>
<feature type="transmembrane region" description="Helical" evidence="2">
    <location>
        <begin position="191"/>
        <end position="212"/>
    </location>
</feature>
<protein>
    <recommendedName>
        <fullName evidence="3">HAMP domain-containing protein</fullName>
    </recommendedName>
</protein>
<feature type="transmembrane region" description="Helical" evidence="2">
    <location>
        <begin position="54"/>
        <end position="76"/>
    </location>
</feature>
<keyword evidence="2" id="KW-1133">Transmembrane helix</keyword>
<comment type="caution">
    <text evidence="4">The sequence shown here is derived from an EMBL/GenBank/DDBJ whole genome shotgun (WGS) entry which is preliminary data.</text>
</comment>
<reference evidence="4 5" key="1">
    <citation type="submission" date="2019-01" db="EMBL/GenBank/DDBJ databases">
        <title>Draft genome sequence of Dictyobacter sp. Uno17.</title>
        <authorList>
            <person name="Wang C.M."/>
            <person name="Zheng Y."/>
            <person name="Sakai Y."/>
            <person name="Abe K."/>
            <person name="Yokota A."/>
            <person name="Yabe S."/>
        </authorList>
    </citation>
    <scope>NUCLEOTIDE SEQUENCE [LARGE SCALE GENOMIC DNA]</scope>
    <source>
        <strain evidence="4 5">Uno17</strain>
    </source>
</reference>
<organism evidence="4 5">
    <name type="scientific">Dictyobacter arantiisoli</name>
    <dbReference type="NCBI Taxonomy" id="2014874"/>
    <lineage>
        <taxon>Bacteria</taxon>
        <taxon>Bacillati</taxon>
        <taxon>Chloroflexota</taxon>
        <taxon>Ktedonobacteria</taxon>
        <taxon>Ktedonobacterales</taxon>
        <taxon>Dictyobacteraceae</taxon>
        <taxon>Dictyobacter</taxon>
    </lineage>
</organism>
<feature type="region of interest" description="Disordered" evidence="1">
    <location>
        <begin position="368"/>
        <end position="409"/>
    </location>
</feature>
<dbReference type="CDD" id="cd06225">
    <property type="entry name" value="HAMP"/>
    <property type="match status" value="1"/>
</dbReference>
<feature type="transmembrane region" description="Helical" evidence="2">
    <location>
        <begin position="161"/>
        <end position="179"/>
    </location>
</feature>
<evidence type="ECO:0000256" key="2">
    <source>
        <dbReference type="SAM" id="Phobius"/>
    </source>
</evidence>
<dbReference type="GO" id="GO:0016020">
    <property type="term" value="C:membrane"/>
    <property type="evidence" value="ECO:0007669"/>
    <property type="project" value="InterPro"/>
</dbReference>
<feature type="compositionally biased region" description="Polar residues" evidence="1">
    <location>
        <begin position="369"/>
        <end position="384"/>
    </location>
</feature>
<feature type="transmembrane region" description="Helical" evidence="2">
    <location>
        <begin position="82"/>
        <end position="99"/>
    </location>
</feature>
<dbReference type="AlphaFoldDB" id="A0A5A5TA59"/>
<dbReference type="Proteomes" id="UP000322530">
    <property type="component" value="Unassembled WGS sequence"/>
</dbReference>
<evidence type="ECO:0000313" key="4">
    <source>
        <dbReference type="EMBL" id="GCF08381.1"/>
    </source>
</evidence>
<keyword evidence="2" id="KW-0812">Transmembrane</keyword>
<accession>A0A5A5TA59</accession>
<gene>
    <name evidence="4" type="ORF">KDI_19450</name>
</gene>
<dbReference type="PROSITE" id="PS50885">
    <property type="entry name" value="HAMP"/>
    <property type="match status" value="1"/>
</dbReference>
<name>A0A5A5TA59_9CHLR</name>
<dbReference type="GO" id="GO:0007165">
    <property type="term" value="P:signal transduction"/>
    <property type="evidence" value="ECO:0007669"/>
    <property type="project" value="InterPro"/>
</dbReference>
<keyword evidence="2" id="KW-0472">Membrane</keyword>
<feature type="transmembrane region" description="Helical" evidence="2">
    <location>
        <begin position="106"/>
        <end position="124"/>
    </location>
</feature>
<dbReference type="RefSeq" id="WP_149401369.1">
    <property type="nucleotide sequence ID" value="NZ_BIXY01000023.1"/>
</dbReference>
<evidence type="ECO:0000256" key="1">
    <source>
        <dbReference type="SAM" id="MobiDB-lite"/>
    </source>
</evidence>
<dbReference type="InterPro" id="IPR003660">
    <property type="entry name" value="HAMP_dom"/>
</dbReference>
<feature type="transmembrane region" description="Helical" evidence="2">
    <location>
        <begin position="136"/>
        <end position="154"/>
    </location>
</feature>
<proteinExistence type="predicted"/>
<evidence type="ECO:0000313" key="5">
    <source>
        <dbReference type="Proteomes" id="UP000322530"/>
    </source>
</evidence>